<dbReference type="PANTHER" id="PTHR30046">
    <property type="entry name" value="FLAGELLAR M-RING PROTEIN"/>
    <property type="match status" value="1"/>
</dbReference>
<dbReference type="AlphaFoldDB" id="A0A3N7HGX0"/>
<evidence type="ECO:0000256" key="8">
    <source>
        <dbReference type="RuleBase" id="RU364102"/>
    </source>
</evidence>
<name>A0A3N7HGX0_9BURK</name>
<keyword evidence="3 8" id="KW-0732">Signal</keyword>
<keyword evidence="4 8" id="KW-0472">Membrane</keyword>
<dbReference type="EMBL" id="QUSW01000012">
    <property type="protein sequence ID" value="RQP21264.1"/>
    <property type="molecule type" value="Genomic_DNA"/>
</dbReference>
<evidence type="ECO:0000256" key="1">
    <source>
        <dbReference type="ARBA" id="ARBA00004459"/>
    </source>
</evidence>
<reference evidence="11 12" key="2">
    <citation type="submission" date="2018-12" db="EMBL/GenBank/DDBJ databases">
        <title>Rhizobacter gummiphilus sp. nov., a rubber-degrading bacterium isolated from the soil of a botanical garden in Japan.</title>
        <authorList>
            <person name="Shunsuke S.S."/>
        </authorList>
    </citation>
    <scope>NUCLEOTIDE SEQUENCE [LARGE SCALE GENOMIC DNA]</scope>
    <source>
        <strain evidence="11 12">S-16</strain>
    </source>
</reference>
<keyword evidence="6 8" id="KW-0998">Cell outer membrane</keyword>
<dbReference type="InterPro" id="IPR043427">
    <property type="entry name" value="YscJ/FliF"/>
</dbReference>
<evidence type="ECO:0000256" key="4">
    <source>
        <dbReference type="ARBA" id="ARBA00023136"/>
    </source>
</evidence>
<dbReference type="Gene3D" id="3.30.300.30">
    <property type="match status" value="1"/>
</dbReference>
<gene>
    <name evidence="11" type="ORF">DZC73_28935</name>
</gene>
<dbReference type="PANTHER" id="PTHR30046:SF2">
    <property type="entry name" value="YOP PROTEINS TRANSLOCATION LIPOPROTEIN J"/>
    <property type="match status" value="1"/>
</dbReference>
<accession>A0A3N7HGX0</accession>
<keyword evidence="8" id="KW-1133">Transmembrane helix</keyword>
<dbReference type="GO" id="GO:0009306">
    <property type="term" value="P:protein secretion"/>
    <property type="evidence" value="ECO:0007669"/>
    <property type="project" value="InterPro"/>
</dbReference>
<dbReference type="PRINTS" id="PR01338">
    <property type="entry name" value="TYPE3OMKPROT"/>
</dbReference>
<organism evidence="11 12">
    <name type="scientific">Piscinibacter terrae</name>
    <dbReference type="NCBI Taxonomy" id="2496871"/>
    <lineage>
        <taxon>Bacteria</taxon>
        <taxon>Pseudomonadati</taxon>
        <taxon>Pseudomonadota</taxon>
        <taxon>Betaproteobacteria</taxon>
        <taxon>Burkholderiales</taxon>
        <taxon>Sphaerotilaceae</taxon>
        <taxon>Piscinibacter</taxon>
    </lineage>
</organism>
<comment type="caution">
    <text evidence="11">The sequence shown here is derived from an EMBL/GenBank/DDBJ whole genome shotgun (WGS) entry which is preliminary data.</text>
</comment>
<evidence type="ECO:0000256" key="6">
    <source>
        <dbReference type="ARBA" id="ARBA00023237"/>
    </source>
</evidence>
<dbReference type="Gene3D" id="3.30.70.1530">
    <property type="entry name" value="Hypothetical protein rpa1041"/>
    <property type="match status" value="1"/>
</dbReference>
<dbReference type="NCBIfam" id="TIGR02544">
    <property type="entry name" value="III_secr_YscJ"/>
    <property type="match status" value="1"/>
</dbReference>
<dbReference type="Pfam" id="PF01514">
    <property type="entry name" value="YscJ_FliF"/>
    <property type="match status" value="1"/>
</dbReference>
<comment type="subcellular location">
    <subcellularLocation>
        <location evidence="1">Cell outer membrane</location>
        <topology evidence="1">Lipid-anchor</topology>
    </subcellularLocation>
</comment>
<dbReference type="InterPro" id="IPR003282">
    <property type="entry name" value="T3SS_SctJ"/>
</dbReference>
<keyword evidence="8" id="KW-0812">Transmembrane</keyword>
<evidence type="ECO:0000259" key="10">
    <source>
        <dbReference type="Pfam" id="PF01514"/>
    </source>
</evidence>
<protein>
    <recommendedName>
        <fullName evidence="8">Lipoprotein</fullName>
    </recommendedName>
</protein>
<reference evidence="11 12" key="1">
    <citation type="submission" date="2018-08" db="EMBL/GenBank/DDBJ databases">
        <authorList>
            <person name="Khan S.A."/>
            <person name="Jeon C.O."/>
            <person name="Chun B.H."/>
            <person name="Jeong S.E."/>
        </authorList>
    </citation>
    <scope>NUCLEOTIDE SEQUENCE [LARGE SCALE GENOMIC DNA]</scope>
    <source>
        <strain evidence="11 12">S-16</strain>
    </source>
</reference>
<keyword evidence="5 8" id="KW-0564">Palmitate</keyword>
<feature type="transmembrane region" description="Helical" evidence="8">
    <location>
        <begin position="247"/>
        <end position="267"/>
    </location>
</feature>
<dbReference type="InterPro" id="IPR006182">
    <property type="entry name" value="FliF_N_dom"/>
</dbReference>
<evidence type="ECO:0000256" key="2">
    <source>
        <dbReference type="ARBA" id="ARBA00009509"/>
    </source>
</evidence>
<keyword evidence="12" id="KW-1185">Reference proteome</keyword>
<feature type="region of interest" description="Disordered" evidence="9">
    <location>
        <begin position="1"/>
        <end position="27"/>
    </location>
</feature>
<evidence type="ECO:0000313" key="12">
    <source>
        <dbReference type="Proteomes" id="UP000267464"/>
    </source>
</evidence>
<keyword evidence="7 8" id="KW-0449">Lipoprotein</keyword>
<evidence type="ECO:0000256" key="3">
    <source>
        <dbReference type="ARBA" id="ARBA00022729"/>
    </source>
</evidence>
<sequence>MNSCSIASSPPTPRTGPPKVCSNSSASRLEPMGTRWLRHALVATAAAGTLALSGCGEQDLYAELSQRQANEMVAVLRNAGIEADKQTRENNTFAVVAPKDNFAQAIEVLRAAGYPREGFDSLGQVFKKEGFVSSPLEERARLTHALSQEIANTIASIDGVVVARVHLSVPEKDPLADKPPPAAASVFIKHRPGVNLEARMGHIKALVVNSIQGLAYENVTVVLFPSEPWPVKPAAAPGGMHGLGTTLWWVAGAGSVALALGAGLWWWHRRRPTPRTELAAVTDITTRQRA</sequence>
<evidence type="ECO:0000256" key="5">
    <source>
        <dbReference type="ARBA" id="ARBA00023139"/>
    </source>
</evidence>
<evidence type="ECO:0000256" key="9">
    <source>
        <dbReference type="SAM" id="MobiDB-lite"/>
    </source>
</evidence>
<evidence type="ECO:0000313" key="11">
    <source>
        <dbReference type="EMBL" id="RQP21264.1"/>
    </source>
</evidence>
<dbReference type="GO" id="GO:0009279">
    <property type="term" value="C:cell outer membrane"/>
    <property type="evidence" value="ECO:0007669"/>
    <property type="project" value="UniProtKB-SubCell"/>
</dbReference>
<dbReference type="Proteomes" id="UP000267464">
    <property type="component" value="Unassembled WGS sequence"/>
</dbReference>
<evidence type="ECO:0000256" key="7">
    <source>
        <dbReference type="ARBA" id="ARBA00023288"/>
    </source>
</evidence>
<comment type="similarity">
    <text evidence="2 8">Belongs to the YscJ lipoprotein family.</text>
</comment>
<feature type="domain" description="Flagellar M-ring N-terminal" evidence="10">
    <location>
        <begin position="58"/>
        <end position="222"/>
    </location>
</feature>
<proteinExistence type="inferred from homology"/>
<dbReference type="InterPro" id="IPR045851">
    <property type="entry name" value="AMP-bd_C_sf"/>
</dbReference>